<evidence type="ECO:0000256" key="9">
    <source>
        <dbReference type="PROSITE-ProRule" id="PRU01122"/>
    </source>
</evidence>
<evidence type="ECO:0000256" key="4">
    <source>
        <dbReference type="ARBA" id="ARBA00022801"/>
    </source>
</evidence>
<dbReference type="InterPro" id="IPR014721">
    <property type="entry name" value="Ribsml_uS5_D2-typ_fold_subgr"/>
</dbReference>
<comment type="caution">
    <text evidence="11">The sequence shown here is derived from an EMBL/GenBank/DDBJ whole genome shotgun (WGS) entry which is preliminary data.</text>
</comment>
<dbReference type="Gene3D" id="1.20.5.5270">
    <property type="match status" value="1"/>
</dbReference>
<comment type="catalytic activity">
    <reaction evidence="7">
        <text>Hydrolysis of proteins in presence of ATP.</text>
        <dbReference type="EC" id="3.4.21.53"/>
    </reaction>
</comment>
<dbReference type="NCBIfam" id="TIGR00763">
    <property type="entry name" value="lon"/>
    <property type="match status" value="1"/>
</dbReference>
<comment type="subcellular location">
    <subcellularLocation>
        <location evidence="1">Mitochondrion matrix</location>
    </subcellularLocation>
</comment>
<feature type="active site" evidence="9">
    <location>
        <position position="519"/>
    </location>
</feature>
<keyword evidence="5 9" id="KW-0720">Serine protease</keyword>
<evidence type="ECO:0000256" key="2">
    <source>
        <dbReference type="ARBA" id="ARBA00022670"/>
    </source>
</evidence>
<dbReference type="Gene3D" id="1.20.58.1480">
    <property type="match status" value="1"/>
</dbReference>
<evidence type="ECO:0000259" key="10">
    <source>
        <dbReference type="PROSITE" id="PS51786"/>
    </source>
</evidence>
<dbReference type="InterPro" id="IPR054594">
    <property type="entry name" value="Lon_lid"/>
</dbReference>
<dbReference type="InterPro" id="IPR027417">
    <property type="entry name" value="P-loop_NTPase"/>
</dbReference>
<dbReference type="SMART" id="SM00382">
    <property type="entry name" value="AAA"/>
    <property type="match status" value="1"/>
</dbReference>
<protein>
    <recommendedName>
        <fullName evidence="8">endopeptidase La</fullName>
        <ecNumber evidence="8">3.4.21.53</ecNumber>
    </recommendedName>
</protein>
<name>A0AAV7JWM4_9METZ</name>
<keyword evidence="4 9" id="KW-0378">Hydrolase</keyword>
<dbReference type="Gene3D" id="3.40.50.300">
    <property type="entry name" value="P-loop containing nucleotide triphosphate hydrolases"/>
    <property type="match status" value="1"/>
</dbReference>
<dbReference type="Proteomes" id="UP001165289">
    <property type="component" value="Unassembled WGS sequence"/>
</dbReference>
<dbReference type="GO" id="GO:0016887">
    <property type="term" value="F:ATP hydrolysis activity"/>
    <property type="evidence" value="ECO:0007669"/>
    <property type="project" value="InterPro"/>
</dbReference>
<dbReference type="FunFam" id="3.30.230.10:FF:000015">
    <property type="entry name" value="Lon protease homolog, mitochondrial"/>
    <property type="match status" value="1"/>
</dbReference>
<feature type="domain" description="Lon proteolytic" evidence="10">
    <location>
        <begin position="425"/>
        <end position="612"/>
    </location>
</feature>
<dbReference type="FunFam" id="3.40.50.300:FF:000021">
    <property type="entry name" value="Lon protease homolog"/>
    <property type="match status" value="1"/>
</dbReference>
<dbReference type="InterPro" id="IPR008269">
    <property type="entry name" value="Lon_proteolytic"/>
</dbReference>
<dbReference type="GO" id="GO:0051131">
    <property type="term" value="P:chaperone-mediated protein complex assembly"/>
    <property type="evidence" value="ECO:0007669"/>
    <property type="project" value="TreeGrafter"/>
</dbReference>
<dbReference type="GO" id="GO:0003697">
    <property type="term" value="F:single-stranded DNA binding"/>
    <property type="evidence" value="ECO:0007669"/>
    <property type="project" value="TreeGrafter"/>
</dbReference>
<feature type="active site" evidence="9">
    <location>
        <position position="562"/>
    </location>
</feature>
<dbReference type="Pfam" id="PF05362">
    <property type="entry name" value="Lon_C"/>
    <property type="match status" value="1"/>
</dbReference>
<dbReference type="GO" id="GO:0004252">
    <property type="term" value="F:serine-type endopeptidase activity"/>
    <property type="evidence" value="ECO:0007669"/>
    <property type="project" value="UniProtKB-UniRule"/>
</dbReference>
<dbReference type="PANTHER" id="PTHR43718:SF2">
    <property type="entry name" value="LON PROTEASE HOMOLOG, MITOCHONDRIAL"/>
    <property type="match status" value="1"/>
</dbReference>
<dbReference type="Gene3D" id="3.30.230.10">
    <property type="match status" value="1"/>
</dbReference>
<dbReference type="GO" id="GO:0007005">
    <property type="term" value="P:mitochondrion organization"/>
    <property type="evidence" value="ECO:0007669"/>
    <property type="project" value="TreeGrafter"/>
</dbReference>
<dbReference type="EMBL" id="JAKMXF010000288">
    <property type="protein sequence ID" value="KAI6653316.1"/>
    <property type="molecule type" value="Genomic_DNA"/>
</dbReference>
<evidence type="ECO:0000313" key="12">
    <source>
        <dbReference type="Proteomes" id="UP001165289"/>
    </source>
</evidence>
<keyword evidence="12" id="KW-1185">Reference proteome</keyword>
<proteinExistence type="inferred from homology"/>
<keyword evidence="3" id="KW-0547">Nucleotide-binding</keyword>
<evidence type="ECO:0000313" key="11">
    <source>
        <dbReference type="EMBL" id="KAI6653316.1"/>
    </source>
</evidence>
<evidence type="ECO:0000256" key="5">
    <source>
        <dbReference type="ARBA" id="ARBA00022825"/>
    </source>
</evidence>
<dbReference type="GO" id="GO:0006515">
    <property type="term" value="P:protein quality control for misfolded or incompletely synthesized proteins"/>
    <property type="evidence" value="ECO:0007669"/>
    <property type="project" value="TreeGrafter"/>
</dbReference>
<organism evidence="11 12">
    <name type="scientific">Oopsacas minuta</name>
    <dbReference type="NCBI Taxonomy" id="111878"/>
    <lineage>
        <taxon>Eukaryota</taxon>
        <taxon>Metazoa</taxon>
        <taxon>Porifera</taxon>
        <taxon>Hexactinellida</taxon>
        <taxon>Hexasterophora</taxon>
        <taxon>Lyssacinosida</taxon>
        <taxon>Leucopsacidae</taxon>
        <taxon>Oopsacas</taxon>
    </lineage>
</organism>
<sequence>MSRVYIFCLLINRVLEELDVKKRLFLSLELVKRELAVATLQQQLSREVEDKVNKMQRKYLLQEQLKIIRKELGIEKDDKEQLREKFMEKMKKLSPPEQVAEVFEEELTKLSLLDTNSSEFSVTRNYLDWLTNIPWGQASDERFDLSEAKNILEQDHYGLDDIKKRILEFIAVSKLRGGVQGKILCFCGPPGVGKTSIGRSIARALNRNYFRFSVGGLSDVAEIKGHRRTYVGAMPGKLIQALKKVQTENPLILIDEIDKLSRGYQGDPASALLELLDPEQNKNFLDHYLDVPIDLSKVLFIGTANVTDTIPAPLIDRMEIIHVSGYISSEKVEIAKRHLLPEALTQCGISTNQITLTDNAINTLISSYCRESGVRNLQKQIDKVLRKSARQIVESADFKPIQINADNLSDYVGKPVFPSERMYQLTPPGVILGLAWTAMGGSTLYIESVPINQSKDRVGGLQLTGKLGDVMKESAQIALTVAKGFLHDPAYLSMDTDFFEKNAIHLHVPEGATPKDGPSAGVTMVTSLLSLAIGRSVKQDLAMTGEISLTGKVLPVGGIKEKLIAAKREGVKYVILPSGNQSDYHDLANSIKDGLEISFVSEYREVYRIAFE</sequence>
<dbReference type="FunFam" id="1.20.5.5270:FF:000001">
    <property type="entry name" value="Lon protease homolog, mitochondrial"/>
    <property type="match status" value="1"/>
</dbReference>
<dbReference type="Gene3D" id="1.10.8.60">
    <property type="match status" value="1"/>
</dbReference>
<accession>A0AAV7JWM4</accession>
<dbReference type="EC" id="3.4.21.53" evidence="8"/>
<dbReference type="InterPro" id="IPR003959">
    <property type="entry name" value="ATPase_AAA_core"/>
</dbReference>
<dbReference type="GO" id="GO:0005759">
    <property type="term" value="C:mitochondrial matrix"/>
    <property type="evidence" value="ECO:0007669"/>
    <property type="project" value="UniProtKB-SubCell"/>
</dbReference>
<evidence type="ECO:0000256" key="3">
    <source>
        <dbReference type="ARBA" id="ARBA00022741"/>
    </source>
</evidence>
<dbReference type="PROSITE" id="PS51786">
    <property type="entry name" value="LON_PROTEOLYTIC"/>
    <property type="match status" value="1"/>
</dbReference>
<keyword evidence="2 9" id="KW-0645">Protease</keyword>
<dbReference type="SUPFAM" id="SSF54211">
    <property type="entry name" value="Ribosomal protein S5 domain 2-like"/>
    <property type="match status" value="1"/>
</dbReference>
<dbReference type="InterPro" id="IPR020568">
    <property type="entry name" value="Ribosomal_Su5_D2-typ_SF"/>
</dbReference>
<dbReference type="GO" id="GO:0004176">
    <property type="term" value="F:ATP-dependent peptidase activity"/>
    <property type="evidence" value="ECO:0007669"/>
    <property type="project" value="UniProtKB-UniRule"/>
</dbReference>
<reference evidence="11 12" key="1">
    <citation type="journal article" date="2023" name="BMC Biol.">
        <title>The compact genome of the sponge Oopsacas minuta (Hexactinellida) is lacking key metazoan core genes.</title>
        <authorList>
            <person name="Santini S."/>
            <person name="Schenkelaars Q."/>
            <person name="Jourda C."/>
            <person name="Duchesne M."/>
            <person name="Belahbib H."/>
            <person name="Rocher C."/>
            <person name="Selva M."/>
            <person name="Riesgo A."/>
            <person name="Vervoort M."/>
            <person name="Leys S.P."/>
            <person name="Kodjabachian L."/>
            <person name="Le Bivic A."/>
            <person name="Borchiellini C."/>
            <person name="Claverie J.M."/>
            <person name="Renard E."/>
        </authorList>
    </citation>
    <scope>NUCLEOTIDE SEQUENCE [LARGE SCALE GENOMIC DNA]</scope>
    <source>
        <strain evidence="11">SPO-2</strain>
    </source>
</reference>
<evidence type="ECO:0000256" key="1">
    <source>
        <dbReference type="ARBA" id="ARBA00004305"/>
    </source>
</evidence>
<dbReference type="Pfam" id="PF00004">
    <property type="entry name" value="AAA"/>
    <property type="match status" value="1"/>
</dbReference>
<dbReference type="CDD" id="cd19500">
    <property type="entry name" value="RecA-like_Lon"/>
    <property type="match status" value="1"/>
</dbReference>
<dbReference type="AlphaFoldDB" id="A0AAV7JWM4"/>
<dbReference type="InterPro" id="IPR004815">
    <property type="entry name" value="Lon_bac/euk-typ"/>
</dbReference>
<dbReference type="SUPFAM" id="SSF52540">
    <property type="entry name" value="P-loop containing nucleoside triphosphate hydrolases"/>
    <property type="match status" value="1"/>
</dbReference>
<dbReference type="InterPro" id="IPR008268">
    <property type="entry name" value="Peptidase_S16_AS"/>
</dbReference>
<comment type="similarity">
    <text evidence="9">Belongs to the peptidase S16 family.</text>
</comment>
<evidence type="ECO:0000256" key="6">
    <source>
        <dbReference type="ARBA" id="ARBA00022840"/>
    </source>
</evidence>
<keyword evidence="6" id="KW-0067">ATP-binding</keyword>
<evidence type="ECO:0000256" key="7">
    <source>
        <dbReference type="ARBA" id="ARBA00050665"/>
    </source>
</evidence>
<dbReference type="Pfam" id="PF22667">
    <property type="entry name" value="Lon_lid"/>
    <property type="match status" value="1"/>
</dbReference>
<dbReference type="GO" id="GO:0005524">
    <property type="term" value="F:ATP binding"/>
    <property type="evidence" value="ECO:0007669"/>
    <property type="project" value="UniProtKB-KW"/>
</dbReference>
<dbReference type="PROSITE" id="PS01046">
    <property type="entry name" value="LON_SER"/>
    <property type="match status" value="1"/>
</dbReference>
<dbReference type="InterPro" id="IPR027065">
    <property type="entry name" value="Lon_Prtase"/>
</dbReference>
<dbReference type="PRINTS" id="PR00830">
    <property type="entry name" value="ENDOLAPTASE"/>
</dbReference>
<gene>
    <name evidence="11" type="ORF">LOD99_3840</name>
</gene>
<dbReference type="InterPro" id="IPR003593">
    <property type="entry name" value="AAA+_ATPase"/>
</dbReference>
<dbReference type="PANTHER" id="PTHR43718">
    <property type="entry name" value="LON PROTEASE"/>
    <property type="match status" value="1"/>
</dbReference>
<evidence type="ECO:0000256" key="8">
    <source>
        <dbReference type="ARBA" id="ARBA00066743"/>
    </source>
</evidence>